<keyword evidence="6" id="KW-0902">Two-component regulatory system</keyword>
<dbReference type="InterPro" id="IPR016132">
    <property type="entry name" value="Phyto_chromo_attachment"/>
</dbReference>
<dbReference type="PROSITE" id="PS50109">
    <property type="entry name" value="HIS_KIN"/>
    <property type="match status" value="1"/>
</dbReference>
<evidence type="ECO:0000256" key="2">
    <source>
        <dbReference type="ARBA" id="ARBA00006402"/>
    </source>
</evidence>
<feature type="domain" description="Histidine kinase" evidence="9">
    <location>
        <begin position="802"/>
        <end position="1059"/>
    </location>
</feature>
<dbReference type="CDD" id="cd00082">
    <property type="entry name" value="HisKA"/>
    <property type="match status" value="1"/>
</dbReference>
<feature type="coiled-coil region" evidence="7">
    <location>
        <begin position="763"/>
        <end position="793"/>
    </location>
</feature>
<evidence type="ECO:0000259" key="8">
    <source>
        <dbReference type="PROSITE" id="PS50046"/>
    </source>
</evidence>
<dbReference type="PANTHER" id="PTHR43065">
    <property type="entry name" value="SENSOR HISTIDINE KINASE"/>
    <property type="match status" value="1"/>
</dbReference>
<evidence type="ECO:0000256" key="4">
    <source>
        <dbReference type="ARBA" id="ARBA00022553"/>
    </source>
</evidence>
<dbReference type="Pfam" id="PF02518">
    <property type="entry name" value="HATPase_c"/>
    <property type="match status" value="1"/>
</dbReference>
<dbReference type="InterPro" id="IPR003594">
    <property type="entry name" value="HATPase_dom"/>
</dbReference>
<dbReference type="Proteomes" id="UP000757435">
    <property type="component" value="Unassembled WGS sequence"/>
</dbReference>
<organism evidence="10 11">
    <name type="scientific">Drouetiella hepatica Uher 2000/2452</name>
    <dbReference type="NCBI Taxonomy" id="904376"/>
    <lineage>
        <taxon>Bacteria</taxon>
        <taxon>Bacillati</taxon>
        <taxon>Cyanobacteriota</taxon>
        <taxon>Cyanophyceae</taxon>
        <taxon>Oculatellales</taxon>
        <taxon>Oculatellaceae</taxon>
        <taxon>Drouetiella</taxon>
    </lineage>
</organism>
<dbReference type="SUPFAM" id="SSF55874">
    <property type="entry name" value="ATPase domain of HSP90 chaperone/DNA topoisomerase II/histidine kinase"/>
    <property type="match status" value="1"/>
</dbReference>
<dbReference type="AlphaFoldDB" id="A0A951QD84"/>
<evidence type="ECO:0000256" key="1">
    <source>
        <dbReference type="ARBA" id="ARBA00000085"/>
    </source>
</evidence>
<evidence type="ECO:0000256" key="7">
    <source>
        <dbReference type="SAM" id="Coils"/>
    </source>
</evidence>
<dbReference type="SMART" id="SM00388">
    <property type="entry name" value="HisKA"/>
    <property type="match status" value="1"/>
</dbReference>
<dbReference type="PROSITE" id="PS50046">
    <property type="entry name" value="PHYTOCHROME_2"/>
    <property type="match status" value="4"/>
</dbReference>
<feature type="coiled-coil region" evidence="7">
    <location>
        <begin position="23"/>
        <end position="50"/>
    </location>
</feature>
<dbReference type="InterPro" id="IPR003018">
    <property type="entry name" value="GAF"/>
</dbReference>
<feature type="domain" description="Phytochrome chromophore attachment site" evidence="8">
    <location>
        <begin position="59"/>
        <end position="201"/>
    </location>
</feature>
<dbReference type="EMBL" id="JAHHHD010000023">
    <property type="protein sequence ID" value="MBW4660626.1"/>
    <property type="molecule type" value="Genomic_DNA"/>
</dbReference>
<dbReference type="Gene3D" id="1.10.287.130">
    <property type="match status" value="1"/>
</dbReference>
<dbReference type="SMART" id="SM00387">
    <property type="entry name" value="HATPase_c"/>
    <property type="match status" value="1"/>
</dbReference>
<evidence type="ECO:0000313" key="11">
    <source>
        <dbReference type="Proteomes" id="UP000757435"/>
    </source>
</evidence>
<dbReference type="PRINTS" id="PR00344">
    <property type="entry name" value="BCTRLSENSOR"/>
</dbReference>
<name>A0A951QD84_9CYAN</name>
<dbReference type="InterPro" id="IPR029016">
    <property type="entry name" value="GAF-like_dom_sf"/>
</dbReference>
<feature type="domain" description="Phytochrome chromophore attachment site" evidence="8">
    <location>
        <begin position="429"/>
        <end position="571"/>
    </location>
</feature>
<feature type="domain" description="Phytochrome chromophore attachment site" evidence="8">
    <location>
        <begin position="613"/>
        <end position="752"/>
    </location>
</feature>
<dbReference type="PANTHER" id="PTHR43065:SF50">
    <property type="entry name" value="HISTIDINE KINASE"/>
    <property type="match status" value="1"/>
</dbReference>
<dbReference type="Gene3D" id="3.30.565.10">
    <property type="entry name" value="Histidine kinase-like ATPase, C-terminal domain"/>
    <property type="match status" value="1"/>
</dbReference>
<comment type="similarity">
    <text evidence="2">In the N-terminal section; belongs to the phytochrome family.</text>
</comment>
<dbReference type="SUPFAM" id="SSF55781">
    <property type="entry name" value="GAF domain-like"/>
    <property type="match status" value="4"/>
</dbReference>
<keyword evidence="7" id="KW-0175">Coiled coil</keyword>
<dbReference type="InterPro" id="IPR004358">
    <property type="entry name" value="Sig_transdc_His_kin-like_C"/>
</dbReference>
<comment type="caution">
    <text evidence="10">The sequence shown here is derived from an EMBL/GenBank/DDBJ whole genome shotgun (WGS) entry which is preliminary data.</text>
</comment>
<comment type="catalytic activity">
    <reaction evidence="1">
        <text>ATP + protein L-histidine = ADP + protein N-phospho-L-histidine.</text>
        <dbReference type="EC" id="2.7.13.3"/>
    </reaction>
</comment>
<reference evidence="10" key="1">
    <citation type="submission" date="2021-05" db="EMBL/GenBank/DDBJ databases">
        <authorList>
            <person name="Pietrasiak N."/>
            <person name="Ward R."/>
            <person name="Stajich J.E."/>
            <person name="Kurbessoian T."/>
        </authorList>
    </citation>
    <scope>NUCLEOTIDE SEQUENCE</scope>
    <source>
        <strain evidence="10">UHER 2000/2452</strain>
    </source>
</reference>
<accession>A0A951QD84</accession>
<dbReference type="InterPro" id="IPR036890">
    <property type="entry name" value="HATPase_C_sf"/>
</dbReference>
<sequence length="1064" mass="120268">MKSKAIARWLGKRLNQALGQPDVDSLRGEIKRERETIQRTREQHAALANVIGKIRASLDLDSLFATTTQETCQLLHVERVAVYRFHTDYSGEFVSSFGFAQHNWDQIAPFGRKLVWEDTYLQETKGGRYRANETFAVADIYEAGHSRCHIDILEQFKIRAYAIAPIFNGLKLWGLLAAYQHSAPRQWEATEVEFLAQVASHLGVAMQHSELFRQLQTQSLALKESLARQQALAEVVTKIRSELDMSSIFHTTCRELRQLLNVERVAVYQFNLDWSGEFISHFGAADDQWEQTAPFGKKLVWEDTHLQETQGGRYRRNESFAVADVEQAGHSQCHLDILRQFKIRSYALVPIFVGRKLWGLLGAYQHSAPRQWEAIEVQFMAQAATQLGVAVQQTALLDESKQRTQALNNSIARQRALTEIVSRIRSSLDVNLILQTTCQEARHLLEVERVAVYQFNEDWSGEFVAQFGTVVPGWKHIAPFGKDLVWEDTHLQETQGGRYRRNETFAVADVSQSGHSRCHMAILEEYQICAYAIAPIFVGRRLWGLLAAYQHSAPRAWATVDVEFLAQIGAQLGVAIHSAELLSATQRAEELQKAAEQRQILFEVVAKIRDSLDLDTIFNNISTRVRRSLKADRVGIYRFEPELGVDYGEFVVEDVVAGFPSALNAKIHDHCFGENYVDEYIKGRIHTLTDLDQAEIQACYRATLEQFGIRALLVAPIVKGNQLWGLLCVHQCTQPREWEEIEVQFVKQVADQLSIALQQSDLLAQTKTQADQLAIALQDLQNTQLQIVQAEKLASLGQLVAGVAHEINNPINFIHGNLTHAEEYTNELLKLIKLYQQHCPPVPEIEEALQKADLEFLVEDLKKVVSSMQNGTDRIQEIVLSLRNFSRLDEAAFKLVNIHEGIDSTLMILSHRLKPSPTHPGIQIEKDYDSLPLVECYPGQLNQVFMNLIANAIDALEEHDQQRSTAESKAKPGIIRIWTELSISEWIVIHIADNGVGIPEALQQRLFDPFFTTKSVGKGTGLGLSISYQIITEKHNGKLACYSEPGQGAEFVIELPIHQTTVRS</sequence>
<dbReference type="SMART" id="SM00065">
    <property type="entry name" value="GAF"/>
    <property type="match status" value="4"/>
</dbReference>
<evidence type="ECO:0000313" key="10">
    <source>
        <dbReference type="EMBL" id="MBW4660626.1"/>
    </source>
</evidence>
<keyword evidence="4" id="KW-0597">Phosphoprotein</keyword>
<dbReference type="Gene3D" id="3.30.450.40">
    <property type="match status" value="4"/>
</dbReference>
<keyword evidence="5 10" id="KW-0808">Transferase</keyword>
<dbReference type="InterPro" id="IPR005467">
    <property type="entry name" value="His_kinase_dom"/>
</dbReference>
<dbReference type="GO" id="GO:0000155">
    <property type="term" value="F:phosphorelay sensor kinase activity"/>
    <property type="evidence" value="ECO:0007669"/>
    <property type="project" value="InterPro"/>
</dbReference>
<evidence type="ECO:0000256" key="5">
    <source>
        <dbReference type="ARBA" id="ARBA00022777"/>
    </source>
</evidence>
<proteinExistence type="inferred from homology"/>
<gene>
    <name evidence="10" type="ORF">KME15_18290</name>
</gene>
<dbReference type="Pfam" id="PF01590">
    <property type="entry name" value="GAF"/>
    <property type="match status" value="4"/>
</dbReference>
<dbReference type="EC" id="2.7.13.3" evidence="3"/>
<reference evidence="10" key="2">
    <citation type="journal article" date="2022" name="Microbiol. Resour. Announc.">
        <title>Metagenome Sequencing to Explore Phylogenomics of Terrestrial Cyanobacteria.</title>
        <authorList>
            <person name="Ward R.D."/>
            <person name="Stajich J.E."/>
            <person name="Johansen J.R."/>
            <person name="Huntemann M."/>
            <person name="Clum A."/>
            <person name="Foster B."/>
            <person name="Foster B."/>
            <person name="Roux S."/>
            <person name="Palaniappan K."/>
            <person name="Varghese N."/>
            <person name="Mukherjee S."/>
            <person name="Reddy T.B.K."/>
            <person name="Daum C."/>
            <person name="Copeland A."/>
            <person name="Chen I.A."/>
            <person name="Ivanova N.N."/>
            <person name="Kyrpides N.C."/>
            <person name="Shapiro N."/>
            <person name="Eloe-Fadrosh E.A."/>
            <person name="Pietrasiak N."/>
        </authorList>
    </citation>
    <scope>NUCLEOTIDE SEQUENCE</scope>
    <source>
        <strain evidence="10">UHER 2000/2452</strain>
    </source>
</reference>
<evidence type="ECO:0000256" key="6">
    <source>
        <dbReference type="ARBA" id="ARBA00023012"/>
    </source>
</evidence>
<protein>
    <recommendedName>
        <fullName evidence="3">histidine kinase</fullName>
        <ecNumber evidence="3">2.7.13.3</ecNumber>
    </recommendedName>
</protein>
<dbReference type="InterPro" id="IPR036097">
    <property type="entry name" value="HisK_dim/P_sf"/>
</dbReference>
<evidence type="ECO:0000256" key="3">
    <source>
        <dbReference type="ARBA" id="ARBA00012438"/>
    </source>
</evidence>
<keyword evidence="5 10" id="KW-0418">Kinase</keyword>
<dbReference type="SUPFAM" id="SSF47384">
    <property type="entry name" value="Homodimeric domain of signal transducing histidine kinase"/>
    <property type="match status" value="1"/>
</dbReference>
<evidence type="ECO:0000259" key="9">
    <source>
        <dbReference type="PROSITE" id="PS50109"/>
    </source>
</evidence>
<dbReference type="InterPro" id="IPR003661">
    <property type="entry name" value="HisK_dim/P_dom"/>
</dbReference>
<feature type="domain" description="Phytochrome chromophore attachment site" evidence="8">
    <location>
        <begin position="244"/>
        <end position="386"/>
    </location>
</feature>